<feature type="transmembrane region" description="Helical" evidence="4">
    <location>
        <begin position="12"/>
        <end position="30"/>
    </location>
</feature>
<dbReference type="AlphaFoldDB" id="A0A1H5TFY8"/>
<name>A0A1H5TFY8_9FIRM</name>
<evidence type="ECO:0000256" key="3">
    <source>
        <dbReference type="PROSITE-ProRule" id="PRU00284"/>
    </source>
</evidence>
<dbReference type="PANTHER" id="PTHR32089">
    <property type="entry name" value="METHYL-ACCEPTING CHEMOTAXIS PROTEIN MCPB"/>
    <property type="match status" value="1"/>
</dbReference>
<sequence length="575" mass="62710">MFKHLNIRRKLMLMVIPLGLIGLFLTGYFASMVKTTTKDSEKLYYEQLYTVSSEVLSADRDLCRAATVELYFIIYASSRSDKGAQLIENFNSYLKTTEEHIGNVESLIDKYPEIGSHVYEGTSINKAIEAFWDYYNTGNDAYDFSTFTGDISLQMNNLIAARDELEIIQDIISDYATNSKTDNEASIAKSIFAAGVVAAILYIIVIIMDTLMIRYIRINLVKVDDDINTLANNDLAFDPFILDNNDEIGSLSKSADKLQEGLSDIVGQIYDSSDSVSASSRNISQLASVCNEQIESVAQAVNDMATTATTQAGDITQLSNNMNDIQGLIDENGNASQNLADASGEIDNVTAEGMKEVERLMEVTKASLESFNQIFSLLTGITESATKIGEASSLITDIASQTNLLSLNASIEAARAGEAGRGFAVVAEQIRQLSEQSAGSASTINEMLDALKKASDLADKQSKVVKDNVNLQNESVEATRGKFVDIVDSINKVNEAIKRITEVNDVINTNFSQVNDLVTSLSAAAEENAASSEEIAATTDMIKSSVGNVYEVSKEIDREADTLADEVKHFKIRGR</sequence>
<dbReference type="Pfam" id="PF00015">
    <property type="entry name" value="MCPsignal"/>
    <property type="match status" value="1"/>
</dbReference>
<keyword evidence="4" id="KW-0812">Transmembrane</keyword>
<dbReference type="SMART" id="SM00283">
    <property type="entry name" value="MA"/>
    <property type="match status" value="1"/>
</dbReference>
<proteinExistence type="inferred from homology"/>
<gene>
    <name evidence="6" type="ORF">SAMN05216537_104158</name>
</gene>
<keyword evidence="4" id="KW-0472">Membrane</keyword>
<dbReference type="Gene3D" id="1.10.287.950">
    <property type="entry name" value="Methyl-accepting chemotaxis protein"/>
    <property type="match status" value="1"/>
</dbReference>
<protein>
    <submittedName>
        <fullName evidence="6">Methyl-accepting chemotaxis protein</fullName>
    </submittedName>
</protein>
<evidence type="ECO:0000256" key="4">
    <source>
        <dbReference type="SAM" id="Phobius"/>
    </source>
</evidence>
<dbReference type="SUPFAM" id="SSF58104">
    <property type="entry name" value="Methyl-accepting chemotaxis protein (MCP) signaling domain"/>
    <property type="match status" value="1"/>
</dbReference>
<dbReference type="GO" id="GO:0004888">
    <property type="term" value="F:transmembrane signaling receptor activity"/>
    <property type="evidence" value="ECO:0007669"/>
    <property type="project" value="InterPro"/>
</dbReference>
<organism evidence="6 7">
    <name type="scientific">Lachnospira multipara</name>
    <dbReference type="NCBI Taxonomy" id="28051"/>
    <lineage>
        <taxon>Bacteria</taxon>
        <taxon>Bacillati</taxon>
        <taxon>Bacillota</taxon>
        <taxon>Clostridia</taxon>
        <taxon>Lachnospirales</taxon>
        <taxon>Lachnospiraceae</taxon>
        <taxon>Lachnospira</taxon>
    </lineage>
</organism>
<evidence type="ECO:0000313" key="7">
    <source>
        <dbReference type="Proteomes" id="UP000236726"/>
    </source>
</evidence>
<dbReference type="InterPro" id="IPR004089">
    <property type="entry name" value="MCPsignal_dom"/>
</dbReference>
<dbReference type="Proteomes" id="UP000236726">
    <property type="component" value="Unassembled WGS sequence"/>
</dbReference>
<keyword evidence="1 3" id="KW-0807">Transducer</keyword>
<evidence type="ECO:0000256" key="2">
    <source>
        <dbReference type="ARBA" id="ARBA00029447"/>
    </source>
</evidence>
<keyword evidence="7" id="KW-1185">Reference proteome</keyword>
<keyword evidence="4" id="KW-1133">Transmembrane helix</keyword>
<evidence type="ECO:0000313" key="6">
    <source>
        <dbReference type="EMBL" id="SEF61772.1"/>
    </source>
</evidence>
<dbReference type="PANTHER" id="PTHR32089:SF112">
    <property type="entry name" value="LYSOZYME-LIKE PROTEIN-RELATED"/>
    <property type="match status" value="1"/>
</dbReference>
<dbReference type="InterPro" id="IPR004090">
    <property type="entry name" value="Chemotax_Me-accpt_rcpt"/>
</dbReference>
<dbReference type="Gene3D" id="6.10.340.10">
    <property type="match status" value="1"/>
</dbReference>
<accession>A0A1H5TFY8</accession>
<comment type="similarity">
    <text evidence="2">Belongs to the methyl-accepting chemotaxis (MCP) protein family.</text>
</comment>
<feature type="transmembrane region" description="Helical" evidence="4">
    <location>
        <begin position="191"/>
        <end position="212"/>
    </location>
</feature>
<dbReference type="EMBL" id="FNUL01000004">
    <property type="protein sequence ID" value="SEF61772.1"/>
    <property type="molecule type" value="Genomic_DNA"/>
</dbReference>
<dbReference type="PRINTS" id="PR00260">
    <property type="entry name" value="CHEMTRNSDUCR"/>
</dbReference>
<reference evidence="6 7" key="1">
    <citation type="submission" date="2016-10" db="EMBL/GenBank/DDBJ databases">
        <authorList>
            <person name="de Groot N.N."/>
        </authorList>
    </citation>
    <scope>NUCLEOTIDE SEQUENCE [LARGE SCALE GENOMIC DNA]</scope>
    <source>
        <strain evidence="6 7">D15d</strain>
    </source>
</reference>
<dbReference type="RefSeq" id="WP_027430310.1">
    <property type="nucleotide sequence ID" value="NZ_FNUL01000004.1"/>
</dbReference>
<dbReference type="GO" id="GO:0006935">
    <property type="term" value="P:chemotaxis"/>
    <property type="evidence" value="ECO:0007669"/>
    <property type="project" value="InterPro"/>
</dbReference>
<dbReference type="GO" id="GO:0016020">
    <property type="term" value="C:membrane"/>
    <property type="evidence" value="ECO:0007669"/>
    <property type="project" value="InterPro"/>
</dbReference>
<dbReference type="GO" id="GO:0007165">
    <property type="term" value="P:signal transduction"/>
    <property type="evidence" value="ECO:0007669"/>
    <property type="project" value="UniProtKB-KW"/>
</dbReference>
<evidence type="ECO:0000256" key="1">
    <source>
        <dbReference type="ARBA" id="ARBA00023224"/>
    </source>
</evidence>
<feature type="domain" description="Methyl-accepting transducer" evidence="5">
    <location>
        <begin position="286"/>
        <end position="543"/>
    </location>
</feature>
<evidence type="ECO:0000259" key="5">
    <source>
        <dbReference type="PROSITE" id="PS50111"/>
    </source>
</evidence>
<dbReference type="PROSITE" id="PS50111">
    <property type="entry name" value="CHEMOTAXIS_TRANSDUC_2"/>
    <property type="match status" value="1"/>
</dbReference>